<protein>
    <recommendedName>
        <fullName evidence="4">Major facilitator superfamily (MFS) profile domain-containing protein</fullName>
    </recommendedName>
</protein>
<evidence type="ECO:0000313" key="2">
    <source>
        <dbReference type="EMBL" id="OPG15412.1"/>
    </source>
</evidence>
<gene>
    <name evidence="2" type="ORF">B2M26_12045</name>
</gene>
<name>A0A1V4ERA5_9BACL</name>
<keyword evidence="1" id="KW-1133">Transmembrane helix</keyword>
<keyword evidence="1" id="KW-0472">Membrane</keyword>
<dbReference type="SUPFAM" id="SSF103473">
    <property type="entry name" value="MFS general substrate transporter"/>
    <property type="match status" value="1"/>
</dbReference>
<sequence>MFSLSLGFLGDLVGSNNLPIANQIAVTNLGLGLMVGPMVCGLMMTWLGPAGMFWAIAFLYLLYVGISLTWRPIATSYPYEPDQCVTLNDPHRQEESR</sequence>
<dbReference type="Gene3D" id="1.20.1250.20">
    <property type="entry name" value="MFS general substrate transporter like domains"/>
    <property type="match status" value="1"/>
</dbReference>
<organism evidence="2 3">
    <name type="scientific">Ferroacidibacillus organovorans</name>
    <dbReference type="NCBI Taxonomy" id="1765683"/>
    <lineage>
        <taxon>Bacteria</taxon>
        <taxon>Bacillati</taxon>
        <taxon>Bacillota</taxon>
        <taxon>Bacilli</taxon>
        <taxon>Bacillales</taxon>
        <taxon>Alicyclobacillaceae</taxon>
        <taxon>Ferroacidibacillus</taxon>
    </lineage>
</organism>
<evidence type="ECO:0000313" key="3">
    <source>
        <dbReference type="Proteomes" id="UP000190229"/>
    </source>
</evidence>
<evidence type="ECO:0000256" key="1">
    <source>
        <dbReference type="SAM" id="Phobius"/>
    </source>
</evidence>
<dbReference type="EMBL" id="MWPS01000033">
    <property type="protein sequence ID" value="OPG15412.1"/>
    <property type="molecule type" value="Genomic_DNA"/>
</dbReference>
<accession>A0A1V4ERA5</accession>
<dbReference type="AlphaFoldDB" id="A0A1V4ERA5"/>
<comment type="caution">
    <text evidence="2">The sequence shown here is derived from an EMBL/GenBank/DDBJ whole genome shotgun (WGS) entry which is preliminary data.</text>
</comment>
<reference evidence="2 3" key="1">
    <citation type="submission" date="2017-02" db="EMBL/GenBank/DDBJ databases">
        <title>Draft genome of Acidibacillus ferrooxidans Huett2.</title>
        <authorList>
            <person name="Schopf S."/>
        </authorList>
    </citation>
    <scope>NUCLEOTIDE SEQUENCE [LARGE SCALE GENOMIC DNA]</scope>
    <source>
        <strain evidence="2 3">Huett2</strain>
    </source>
</reference>
<dbReference type="Proteomes" id="UP000190229">
    <property type="component" value="Unassembled WGS sequence"/>
</dbReference>
<feature type="transmembrane region" description="Helical" evidence="1">
    <location>
        <begin position="51"/>
        <end position="70"/>
    </location>
</feature>
<keyword evidence="1" id="KW-0812">Transmembrane</keyword>
<keyword evidence="3" id="KW-1185">Reference proteome</keyword>
<evidence type="ECO:0008006" key="4">
    <source>
        <dbReference type="Google" id="ProtNLM"/>
    </source>
</evidence>
<dbReference type="InterPro" id="IPR036259">
    <property type="entry name" value="MFS_trans_sf"/>
</dbReference>
<proteinExistence type="predicted"/>